<keyword evidence="2" id="KW-0808">Transferase</keyword>
<feature type="domain" description="N-acetyltransferase" evidence="1">
    <location>
        <begin position="6"/>
        <end position="164"/>
    </location>
</feature>
<evidence type="ECO:0000313" key="2">
    <source>
        <dbReference type="EMBL" id="APO69785.1"/>
    </source>
</evidence>
<name>A0A1L5NPE9_9HYPH</name>
<gene>
    <name evidence="2" type="ORF">IE4872_PA00036</name>
</gene>
<dbReference type="InterPro" id="IPR000182">
    <property type="entry name" value="GNAT_dom"/>
</dbReference>
<proteinExistence type="predicted"/>
<evidence type="ECO:0000313" key="3">
    <source>
        <dbReference type="Proteomes" id="UP000184749"/>
    </source>
</evidence>
<protein>
    <submittedName>
        <fullName evidence="2">N-acetyltransferase family protein</fullName>
    </submittedName>
</protein>
<reference evidence="2 3" key="1">
    <citation type="submission" date="2016-09" db="EMBL/GenBank/DDBJ databases">
        <title>The complete genome sequences of Rhizobium gallicum, symbiovars gallicum and phaseoli, symbionts associated to common bean (Phaseolus vulgaris).</title>
        <authorList>
            <person name="Bustos P."/>
            <person name="Santamaria R.I."/>
            <person name="Perez-Carrascal O.M."/>
            <person name="Juarez S."/>
            <person name="Lozano L."/>
            <person name="Martinez-Flores I."/>
            <person name="Martinez-Romero E."/>
            <person name="Cevallos M."/>
            <person name="Romero D."/>
            <person name="Davila G."/>
            <person name="Gonzalez V."/>
        </authorList>
    </citation>
    <scope>NUCLEOTIDE SEQUENCE [LARGE SCALE GENOMIC DNA]</scope>
    <source>
        <strain evidence="2 3">IE4872</strain>
        <plasmid evidence="3">prgalie4872a</plasmid>
    </source>
</reference>
<dbReference type="GO" id="GO:0016747">
    <property type="term" value="F:acyltransferase activity, transferring groups other than amino-acyl groups"/>
    <property type="evidence" value="ECO:0007669"/>
    <property type="project" value="InterPro"/>
</dbReference>
<organism evidence="2 3">
    <name type="scientific">Rhizobium gallicum</name>
    <dbReference type="NCBI Taxonomy" id="56730"/>
    <lineage>
        <taxon>Bacteria</taxon>
        <taxon>Pseudomonadati</taxon>
        <taxon>Pseudomonadota</taxon>
        <taxon>Alphaproteobacteria</taxon>
        <taxon>Hyphomicrobiales</taxon>
        <taxon>Rhizobiaceae</taxon>
        <taxon>Rhizobium/Agrobacterium group</taxon>
        <taxon>Rhizobium</taxon>
    </lineage>
</organism>
<dbReference type="AlphaFoldDB" id="A0A1L5NPE9"/>
<dbReference type="Proteomes" id="UP000184749">
    <property type="component" value="Plasmid pRgalIE4872a"/>
</dbReference>
<dbReference type="Pfam" id="PF00583">
    <property type="entry name" value="Acetyltransf_1"/>
    <property type="match status" value="1"/>
</dbReference>
<dbReference type="Gene3D" id="3.40.630.30">
    <property type="match status" value="1"/>
</dbReference>
<keyword evidence="2" id="KW-0614">Plasmid</keyword>
<dbReference type="EMBL" id="CP017102">
    <property type="protein sequence ID" value="APO69785.1"/>
    <property type="molecule type" value="Genomic_DNA"/>
</dbReference>
<accession>A0A1L5NPE9</accession>
<dbReference type="InterPro" id="IPR016181">
    <property type="entry name" value="Acyl_CoA_acyltransferase"/>
</dbReference>
<sequence length="167" mass="18779">MTMKHVRFQSPDLSHANAIADLVQGSSRLDKNSNYTYALWCTHFSSCSAVAVRDNEVIAFLTAFRSPEKPESYFLWQTATKPRHGVPALGIDLVEFAVKREISRGARFVEASVDKENKPIRMVMKTLCKRLSGHLSEELLFPAELVSSGDTEHHDETLMRISLPTTN</sequence>
<dbReference type="SUPFAM" id="SSF55729">
    <property type="entry name" value="Acyl-CoA N-acyltransferases (Nat)"/>
    <property type="match status" value="1"/>
</dbReference>
<evidence type="ECO:0000259" key="1">
    <source>
        <dbReference type="PROSITE" id="PS51186"/>
    </source>
</evidence>
<dbReference type="PROSITE" id="PS51186">
    <property type="entry name" value="GNAT"/>
    <property type="match status" value="1"/>
</dbReference>
<geneLocation type="plasmid" evidence="3">
    <name>prgalie4872a</name>
</geneLocation>